<feature type="region of interest" description="Disordered" evidence="1">
    <location>
        <begin position="51"/>
        <end position="95"/>
    </location>
</feature>
<protein>
    <submittedName>
        <fullName evidence="2">Uncharacterized protein</fullName>
    </submittedName>
</protein>
<evidence type="ECO:0000256" key="1">
    <source>
        <dbReference type="SAM" id="MobiDB-lite"/>
    </source>
</evidence>
<keyword evidence="3" id="KW-1185">Reference proteome</keyword>
<comment type="caution">
    <text evidence="2">The sequence shown here is derived from an EMBL/GenBank/DDBJ whole genome shotgun (WGS) entry which is preliminary data.</text>
</comment>
<accession>A0AAD9DS56</accession>
<feature type="compositionally biased region" description="Polar residues" evidence="1">
    <location>
        <begin position="75"/>
        <end position="84"/>
    </location>
</feature>
<dbReference type="EMBL" id="JAROKS010000020">
    <property type="protein sequence ID" value="KAK1791223.1"/>
    <property type="molecule type" value="Genomic_DNA"/>
</dbReference>
<sequence>MVFILLFITITIIIILRATWSHVLGVAANERAAWQNPCSHAKLLDEARTGVEPASAAGTATGTQRTSDRPMNYTAAPSRSQMTRVSHGARLPAEG</sequence>
<gene>
    <name evidence="2" type="ORF">P4O66_013244</name>
</gene>
<proteinExistence type="predicted"/>
<organism evidence="2 3">
    <name type="scientific">Electrophorus voltai</name>
    <dbReference type="NCBI Taxonomy" id="2609070"/>
    <lineage>
        <taxon>Eukaryota</taxon>
        <taxon>Metazoa</taxon>
        <taxon>Chordata</taxon>
        <taxon>Craniata</taxon>
        <taxon>Vertebrata</taxon>
        <taxon>Euteleostomi</taxon>
        <taxon>Actinopterygii</taxon>
        <taxon>Neopterygii</taxon>
        <taxon>Teleostei</taxon>
        <taxon>Ostariophysi</taxon>
        <taxon>Gymnotiformes</taxon>
        <taxon>Gymnotoidei</taxon>
        <taxon>Gymnotidae</taxon>
        <taxon>Electrophorus</taxon>
    </lineage>
</organism>
<name>A0AAD9DS56_9TELE</name>
<evidence type="ECO:0000313" key="2">
    <source>
        <dbReference type="EMBL" id="KAK1791223.1"/>
    </source>
</evidence>
<dbReference type="Proteomes" id="UP001239994">
    <property type="component" value="Unassembled WGS sequence"/>
</dbReference>
<evidence type="ECO:0000313" key="3">
    <source>
        <dbReference type="Proteomes" id="UP001239994"/>
    </source>
</evidence>
<reference evidence="2" key="1">
    <citation type="submission" date="2023-03" db="EMBL/GenBank/DDBJ databases">
        <title>Electrophorus voltai genome.</title>
        <authorList>
            <person name="Bian C."/>
        </authorList>
    </citation>
    <scope>NUCLEOTIDE SEQUENCE</scope>
    <source>
        <strain evidence="2">CB-2022</strain>
        <tissue evidence="2">Muscle</tissue>
    </source>
</reference>
<dbReference type="AlphaFoldDB" id="A0AAD9DS56"/>